<keyword evidence="2" id="KW-1185">Reference proteome</keyword>
<organism evidence="1 2">
    <name type="scientific">Gilliamella apis</name>
    <dbReference type="NCBI Taxonomy" id="1970738"/>
    <lineage>
        <taxon>Bacteria</taxon>
        <taxon>Pseudomonadati</taxon>
        <taxon>Pseudomonadota</taxon>
        <taxon>Gammaproteobacteria</taxon>
        <taxon>Orbales</taxon>
        <taxon>Orbaceae</taxon>
        <taxon>Gilliamella</taxon>
    </lineage>
</organism>
<dbReference type="InterPro" id="IPR027365">
    <property type="entry name" value="GNAT_acetyltra_YdfB-like"/>
</dbReference>
<evidence type="ECO:0000313" key="2">
    <source>
        <dbReference type="Proteomes" id="UP000247673"/>
    </source>
</evidence>
<dbReference type="EMBL" id="QGLO01000004">
    <property type="protein sequence ID" value="PXY91775.1"/>
    <property type="molecule type" value="Genomic_DNA"/>
</dbReference>
<evidence type="ECO:0000313" key="1">
    <source>
        <dbReference type="EMBL" id="PXY91775.1"/>
    </source>
</evidence>
<protein>
    <submittedName>
        <fullName evidence="1">Uncharacterized protein</fullName>
    </submittedName>
</protein>
<reference evidence="1 2" key="1">
    <citation type="submission" date="2018-05" db="EMBL/GenBank/DDBJ databases">
        <title>Reference genomes for bee gut microbiota database.</title>
        <authorList>
            <person name="Ellegaard K.M."/>
        </authorList>
    </citation>
    <scope>NUCLEOTIDE SEQUENCE [LARGE SCALE GENOMIC DNA]</scope>
    <source>
        <strain evidence="1 2">ESL0172</strain>
    </source>
</reference>
<dbReference type="Pfam" id="PF12746">
    <property type="entry name" value="GNAT_acetyltran"/>
    <property type="match status" value="1"/>
</dbReference>
<dbReference type="OrthoDB" id="9803598at2"/>
<accession>A0A2V4DNU7</accession>
<proteinExistence type="predicted"/>
<gene>
    <name evidence="1" type="ORF">DKK78_05515</name>
</gene>
<sequence>MLNYFQQILRLEWTKKLCNNLNFYAKLVNAGVRLLILTNEIIVADILSYFANNEIMKIDVESIE</sequence>
<name>A0A2V4DNU7_9GAMM</name>
<dbReference type="AlphaFoldDB" id="A0A2V4DNU7"/>
<comment type="caution">
    <text evidence="1">The sequence shown here is derived from an EMBL/GenBank/DDBJ whole genome shotgun (WGS) entry which is preliminary data.</text>
</comment>
<dbReference type="Proteomes" id="UP000247673">
    <property type="component" value="Unassembled WGS sequence"/>
</dbReference>
<dbReference type="RefSeq" id="WP_110447707.1">
    <property type="nucleotide sequence ID" value="NZ_CP132381.1"/>
</dbReference>